<dbReference type="FunCoup" id="A0A2S8ST35">
    <property type="interactions" value="495"/>
</dbReference>
<keyword evidence="6 8" id="KW-0687">Ribonucleoprotein</keyword>
<evidence type="ECO:0000256" key="2">
    <source>
        <dbReference type="ARBA" id="ARBA00008945"/>
    </source>
</evidence>
<evidence type="ECO:0000256" key="4">
    <source>
        <dbReference type="ARBA" id="ARBA00022884"/>
    </source>
</evidence>
<dbReference type="GO" id="GO:0003735">
    <property type="term" value="F:structural constituent of ribosome"/>
    <property type="evidence" value="ECO:0007669"/>
    <property type="project" value="UniProtKB-UniRule"/>
</dbReference>
<comment type="domain">
    <text evidence="8">The N-terminal domain interacts with the head of the 30S subunit; the C-terminal domain interacts with the body and contacts protein S4. The interaction surface between S4 and S5 is involved in control of translational fidelity.</text>
</comment>
<dbReference type="Proteomes" id="UP000237684">
    <property type="component" value="Unassembled WGS sequence"/>
</dbReference>
<feature type="region of interest" description="Disordered" evidence="10">
    <location>
        <begin position="181"/>
        <end position="225"/>
    </location>
</feature>
<comment type="function">
    <text evidence="1 8">Located at the back of the 30S subunit body where it stabilizes the conformation of the head with respect to the body.</text>
</comment>
<dbReference type="HAMAP" id="MF_01307_B">
    <property type="entry name" value="Ribosomal_uS5_B"/>
    <property type="match status" value="1"/>
</dbReference>
<evidence type="ECO:0000256" key="6">
    <source>
        <dbReference type="ARBA" id="ARBA00023274"/>
    </source>
</evidence>
<dbReference type="SUPFAM" id="SSF54768">
    <property type="entry name" value="dsRNA-binding domain-like"/>
    <property type="match status" value="1"/>
</dbReference>
<gene>
    <name evidence="8" type="primary">rpsE</name>
    <name evidence="12" type="ORF">B1R32_108172</name>
</gene>
<dbReference type="Gene3D" id="3.30.160.20">
    <property type="match status" value="1"/>
</dbReference>
<evidence type="ECO:0000313" key="12">
    <source>
        <dbReference type="EMBL" id="PQV63961.1"/>
    </source>
</evidence>
<dbReference type="GO" id="GO:0006412">
    <property type="term" value="P:translation"/>
    <property type="evidence" value="ECO:0007669"/>
    <property type="project" value="UniProtKB-UniRule"/>
</dbReference>
<evidence type="ECO:0000313" key="13">
    <source>
        <dbReference type="Proteomes" id="UP000237684"/>
    </source>
</evidence>
<dbReference type="PROSITE" id="PS50881">
    <property type="entry name" value="S5_DSRBD"/>
    <property type="match status" value="1"/>
</dbReference>
<dbReference type="PANTHER" id="PTHR48277">
    <property type="entry name" value="MITOCHONDRIAL RIBOSOMAL PROTEIN S5"/>
    <property type="match status" value="1"/>
</dbReference>
<dbReference type="InterPro" id="IPR000851">
    <property type="entry name" value="Ribosomal_uS5"/>
</dbReference>
<comment type="similarity">
    <text evidence="2 8 9">Belongs to the universal ribosomal protein uS5 family.</text>
</comment>
<sequence length="225" mass="24103">MARVEVDPELLRVEKVVQLKPVSKTVKGGRKRRFSSLVVVGDANGHVGVGMGKSASVPDAIRKGVQSASKHLIEVPMVGNTVPHMVIGRTGSARVMLKPASPGTGVIAGPSARAVLEAVGVKDILTKSLGSDNAINNVYAVLDGLRQMQRATDVAKRRGIELDQLAIPAKLKDATLYEPRQPEIITDYESEADSQPNRQSRGPEGNRRGARPAQNGRGQRAPRQR</sequence>
<evidence type="ECO:0000259" key="11">
    <source>
        <dbReference type="PROSITE" id="PS50881"/>
    </source>
</evidence>
<comment type="function">
    <text evidence="8">With S4 and S12 plays an important role in translational accuracy.</text>
</comment>
<dbReference type="EMBL" id="NIGF01000008">
    <property type="protein sequence ID" value="PQV63961.1"/>
    <property type="molecule type" value="Genomic_DNA"/>
</dbReference>
<keyword evidence="13" id="KW-1185">Reference proteome</keyword>
<evidence type="ECO:0000256" key="10">
    <source>
        <dbReference type="SAM" id="MobiDB-lite"/>
    </source>
</evidence>
<dbReference type="AlphaFoldDB" id="A0A2S8ST35"/>
<protein>
    <recommendedName>
        <fullName evidence="7 8">Small ribosomal subunit protein uS5</fullName>
    </recommendedName>
</protein>
<evidence type="ECO:0000256" key="3">
    <source>
        <dbReference type="ARBA" id="ARBA00022730"/>
    </source>
</evidence>
<proteinExistence type="inferred from homology"/>
<dbReference type="PANTHER" id="PTHR48277:SF1">
    <property type="entry name" value="MITOCHONDRIAL RIBOSOMAL PROTEIN S5"/>
    <property type="match status" value="1"/>
</dbReference>
<evidence type="ECO:0000256" key="5">
    <source>
        <dbReference type="ARBA" id="ARBA00022980"/>
    </source>
</evidence>
<dbReference type="Gene3D" id="3.30.230.10">
    <property type="match status" value="1"/>
</dbReference>
<dbReference type="InterPro" id="IPR014721">
    <property type="entry name" value="Ribsml_uS5_D2-typ_fold_subgr"/>
</dbReference>
<feature type="domain" description="S5 DRBM" evidence="11">
    <location>
        <begin position="12"/>
        <end position="75"/>
    </location>
</feature>
<dbReference type="Pfam" id="PF00333">
    <property type="entry name" value="Ribosomal_S5"/>
    <property type="match status" value="1"/>
</dbReference>
<name>A0A2S8ST35_9BACT</name>
<keyword evidence="3 8" id="KW-0699">rRNA-binding</keyword>
<comment type="caution">
    <text evidence="12">The sequence shown here is derived from an EMBL/GenBank/DDBJ whole genome shotgun (WGS) entry which is preliminary data.</text>
</comment>
<dbReference type="InterPro" id="IPR013810">
    <property type="entry name" value="Ribosomal_uS5_N"/>
</dbReference>
<accession>A0A2S8ST35</accession>
<dbReference type="NCBIfam" id="TIGR01021">
    <property type="entry name" value="rpsE_bact"/>
    <property type="match status" value="1"/>
</dbReference>
<dbReference type="SUPFAM" id="SSF54211">
    <property type="entry name" value="Ribosomal protein S5 domain 2-like"/>
    <property type="match status" value="1"/>
</dbReference>
<evidence type="ECO:0000256" key="1">
    <source>
        <dbReference type="ARBA" id="ARBA00003093"/>
    </source>
</evidence>
<reference evidence="12 13" key="1">
    <citation type="journal article" date="2018" name="Syst. Appl. Microbiol.">
        <title>Abditibacterium utsteinense sp. nov., the first cultivated member of candidate phylum FBP, isolated from ice-free Antarctic soil samples.</title>
        <authorList>
            <person name="Tahon G."/>
            <person name="Tytgat B."/>
            <person name="Lebbe L."/>
            <person name="Carlier A."/>
            <person name="Willems A."/>
        </authorList>
    </citation>
    <scope>NUCLEOTIDE SEQUENCE [LARGE SCALE GENOMIC DNA]</scope>
    <source>
        <strain evidence="12 13">LMG 29911</strain>
    </source>
</reference>
<comment type="subunit">
    <text evidence="8">Part of the 30S ribosomal subunit. Contacts proteins S4 and S8.</text>
</comment>
<evidence type="ECO:0000256" key="7">
    <source>
        <dbReference type="ARBA" id="ARBA00035255"/>
    </source>
</evidence>
<evidence type="ECO:0000256" key="8">
    <source>
        <dbReference type="HAMAP-Rule" id="MF_01307"/>
    </source>
</evidence>
<dbReference type="GO" id="GO:0005737">
    <property type="term" value="C:cytoplasm"/>
    <property type="evidence" value="ECO:0007669"/>
    <property type="project" value="UniProtKB-ARBA"/>
</dbReference>
<dbReference type="InterPro" id="IPR005324">
    <property type="entry name" value="Ribosomal_uS5_C"/>
</dbReference>
<organism evidence="12 13">
    <name type="scientific">Abditibacterium utsteinense</name>
    <dbReference type="NCBI Taxonomy" id="1960156"/>
    <lineage>
        <taxon>Bacteria</taxon>
        <taxon>Pseudomonadati</taxon>
        <taxon>Abditibacteriota</taxon>
        <taxon>Abditibacteriia</taxon>
        <taxon>Abditibacteriales</taxon>
        <taxon>Abditibacteriaceae</taxon>
        <taxon>Abditibacterium</taxon>
    </lineage>
</organism>
<keyword evidence="4 8" id="KW-0694">RNA-binding</keyword>
<dbReference type="InterPro" id="IPR020568">
    <property type="entry name" value="Ribosomal_Su5_D2-typ_SF"/>
</dbReference>
<dbReference type="GO" id="GO:0015935">
    <property type="term" value="C:small ribosomal subunit"/>
    <property type="evidence" value="ECO:0007669"/>
    <property type="project" value="InterPro"/>
</dbReference>
<dbReference type="InParanoid" id="A0A2S8ST35"/>
<dbReference type="Pfam" id="PF03719">
    <property type="entry name" value="Ribosomal_S5_C"/>
    <property type="match status" value="1"/>
</dbReference>
<evidence type="ECO:0000256" key="9">
    <source>
        <dbReference type="RuleBase" id="RU003823"/>
    </source>
</evidence>
<keyword evidence="5 8" id="KW-0689">Ribosomal protein</keyword>
<dbReference type="FunFam" id="3.30.230.10:FF:000002">
    <property type="entry name" value="30S ribosomal protein S5"/>
    <property type="match status" value="1"/>
</dbReference>
<dbReference type="GO" id="GO:0019843">
    <property type="term" value="F:rRNA binding"/>
    <property type="evidence" value="ECO:0007669"/>
    <property type="project" value="UniProtKB-UniRule"/>
</dbReference>
<dbReference type="InterPro" id="IPR005712">
    <property type="entry name" value="Ribosomal_uS5_bac-type"/>
</dbReference>